<keyword evidence="3" id="KW-1003">Cell membrane</keyword>
<feature type="transmembrane region" description="Helical" evidence="7">
    <location>
        <begin position="131"/>
        <end position="157"/>
    </location>
</feature>
<protein>
    <submittedName>
        <fullName evidence="8">Uncharacterized membrane protein YbhN (UPF0104 family)</fullName>
    </submittedName>
</protein>
<dbReference type="InterPro" id="IPR011659">
    <property type="entry name" value="WD40"/>
</dbReference>
<evidence type="ECO:0000256" key="3">
    <source>
        <dbReference type="ARBA" id="ARBA00022475"/>
    </source>
</evidence>
<organism evidence="8 9">
    <name type="scientific">Desulfoprunum benzoelyticum</name>
    <dbReference type="NCBI Taxonomy" id="1506996"/>
    <lineage>
        <taxon>Bacteria</taxon>
        <taxon>Pseudomonadati</taxon>
        <taxon>Thermodesulfobacteriota</taxon>
        <taxon>Desulfobulbia</taxon>
        <taxon>Desulfobulbales</taxon>
        <taxon>Desulfobulbaceae</taxon>
        <taxon>Desulfoprunum</taxon>
    </lineage>
</organism>
<dbReference type="PANTHER" id="PTHR36842">
    <property type="entry name" value="PROTEIN TOLB HOMOLOG"/>
    <property type="match status" value="1"/>
</dbReference>
<dbReference type="InterPro" id="IPR022791">
    <property type="entry name" value="L-PG_synthase/AglD"/>
</dbReference>
<evidence type="ECO:0000256" key="5">
    <source>
        <dbReference type="ARBA" id="ARBA00022989"/>
    </source>
</evidence>
<feature type="transmembrane region" description="Helical" evidence="7">
    <location>
        <begin position="50"/>
        <end position="71"/>
    </location>
</feature>
<feature type="transmembrane region" description="Helical" evidence="7">
    <location>
        <begin position="163"/>
        <end position="190"/>
    </location>
</feature>
<name>A0A840URW9_9BACT</name>
<dbReference type="AlphaFoldDB" id="A0A840URW9"/>
<keyword evidence="4 7" id="KW-0812">Transmembrane</keyword>
<keyword evidence="9" id="KW-1185">Reference proteome</keyword>
<comment type="subcellular location">
    <subcellularLocation>
        <location evidence="1">Cell membrane</location>
        <topology evidence="1">Multi-pass membrane protein</topology>
    </subcellularLocation>
</comment>
<feature type="transmembrane region" description="Helical" evidence="7">
    <location>
        <begin position="281"/>
        <end position="307"/>
    </location>
</feature>
<accession>A0A840URW9</accession>
<dbReference type="GO" id="GO:0005886">
    <property type="term" value="C:plasma membrane"/>
    <property type="evidence" value="ECO:0007669"/>
    <property type="project" value="UniProtKB-SubCell"/>
</dbReference>
<evidence type="ECO:0000256" key="7">
    <source>
        <dbReference type="SAM" id="Phobius"/>
    </source>
</evidence>
<evidence type="ECO:0000256" key="6">
    <source>
        <dbReference type="ARBA" id="ARBA00023136"/>
    </source>
</evidence>
<gene>
    <name evidence="8" type="ORF">HNQ81_001129</name>
</gene>
<dbReference type="Pfam" id="PF07676">
    <property type="entry name" value="PD40"/>
    <property type="match status" value="1"/>
</dbReference>
<dbReference type="Proteomes" id="UP000539642">
    <property type="component" value="Unassembled WGS sequence"/>
</dbReference>
<evidence type="ECO:0000256" key="4">
    <source>
        <dbReference type="ARBA" id="ARBA00022692"/>
    </source>
</evidence>
<keyword evidence="6 7" id="KW-0472">Membrane</keyword>
<feature type="transmembrane region" description="Helical" evidence="7">
    <location>
        <begin position="365"/>
        <end position="388"/>
    </location>
</feature>
<dbReference type="SUPFAM" id="SSF82171">
    <property type="entry name" value="DPP6 N-terminal domain-like"/>
    <property type="match status" value="1"/>
</dbReference>
<feature type="transmembrane region" description="Helical" evidence="7">
    <location>
        <begin position="250"/>
        <end position="269"/>
    </location>
</feature>
<keyword evidence="5 7" id="KW-1133">Transmembrane helix</keyword>
<feature type="transmembrane region" description="Helical" evidence="7">
    <location>
        <begin position="327"/>
        <end position="345"/>
    </location>
</feature>
<dbReference type="Gene3D" id="2.120.10.30">
    <property type="entry name" value="TolB, C-terminal domain"/>
    <property type="match status" value="1"/>
</dbReference>
<dbReference type="EMBL" id="JACHEO010000004">
    <property type="protein sequence ID" value="MBB5347413.1"/>
    <property type="molecule type" value="Genomic_DNA"/>
</dbReference>
<dbReference type="PANTHER" id="PTHR36842:SF1">
    <property type="entry name" value="PROTEIN TOLB"/>
    <property type="match status" value="1"/>
</dbReference>
<comment type="caution">
    <text evidence="8">The sequence shown here is derived from an EMBL/GenBank/DDBJ whole genome shotgun (WGS) entry which is preliminary data.</text>
</comment>
<proteinExistence type="inferred from homology"/>
<reference evidence="8 9" key="1">
    <citation type="submission" date="2020-08" db="EMBL/GenBank/DDBJ databases">
        <title>Genomic Encyclopedia of Type Strains, Phase IV (KMG-IV): sequencing the most valuable type-strain genomes for metagenomic binning, comparative biology and taxonomic classification.</title>
        <authorList>
            <person name="Goeker M."/>
        </authorList>
    </citation>
    <scope>NUCLEOTIDE SEQUENCE [LARGE SCALE GENOMIC DNA]</scope>
    <source>
        <strain evidence="8 9">DSM 28570</strain>
    </source>
</reference>
<evidence type="ECO:0000313" key="8">
    <source>
        <dbReference type="EMBL" id="MBB5347413.1"/>
    </source>
</evidence>
<dbReference type="RefSeq" id="WP_183349158.1">
    <property type="nucleotide sequence ID" value="NZ_JACHEO010000004.1"/>
</dbReference>
<feature type="transmembrane region" description="Helical" evidence="7">
    <location>
        <begin position="20"/>
        <end position="38"/>
    </location>
</feature>
<dbReference type="InterPro" id="IPR011042">
    <property type="entry name" value="6-blade_b-propeller_TolB-like"/>
</dbReference>
<evidence type="ECO:0000313" key="9">
    <source>
        <dbReference type="Proteomes" id="UP000539642"/>
    </source>
</evidence>
<feature type="transmembrane region" description="Helical" evidence="7">
    <location>
        <begin position="91"/>
        <end position="119"/>
    </location>
</feature>
<evidence type="ECO:0000256" key="1">
    <source>
        <dbReference type="ARBA" id="ARBA00004651"/>
    </source>
</evidence>
<comment type="similarity">
    <text evidence="2">Belongs to the TolB family.</text>
</comment>
<sequence>MHPTTPPERPAPPATGNGTRWLSFGGSLAVTILVFLWIGRDIEAIDVVDAITAIAPPEILLFFVSSLFMSICRSWRLLLLLEPVGYRPGRLAMLLTVLVRNLFADLLPARLGGLIYLWLCRTRLGVSLDAASSSMAIAFVFDMIAVAPLLIVVGLVIAGELGIAGILIWAFGLTIAGGALVALLLLAPLADYAARLIPRLPLLPERAKSGLAAFAASVAEDVRVTRRAGILLPVVVLSVLVRLAKYTAMYFLLLGIVMPMGFGLAELPPHKGLVGLIAPEIAASLPISGIGGFGAYEGTWAVAFHFLGLPEAMAKLTGVAHHLFTQAYGAGIGLTALLVLFLPFFRAEEPRPATAVSTTRRWLQLAAAVAVWLGISTAVVLVGDVLVANGNAAQKGDLAFTAEETEGRRHLPSLPPGRLLFDSNRSGSFGIYTQDLDGRRVNKVVDTPAEEMYPDIDPTGRWVVYARARSTNLRAPAEIRICRLDGSDDRLLLANATFPSFTADGRAVIAERERRQIIRVDIAGGKEEEIFPRGQGPFARAQIAKPRISPDGQWVAFTSDRPRRWTAWAVRLQDGRAVELGEGCQPAWSTDPDVVYHVATAGMQERTGIVRTTLPSGRAKTVLDRDAPRGHEYFPAIAGGRYIFYGASRPGEHDHDSANYQLYVHDLKEGWTARLTRDGFTNRWPQFVPER</sequence>
<evidence type="ECO:0000256" key="2">
    <source>
        <dbReference type="ARBA" id="ARBA00009820"/>
    </source>
</evidence>
<dbReference type="Pfam" id="PF03706">
    <property type="entry name" value="LPG_synthase_TM"/>
    <property type="match status" value="1"/>
</dbReference>